<protein>
    <submittedName>
        <fullName evidence="3">Non-ribosomal peptide synthetase</fullName>
    </submittedName>
</protein>
<feature type="domain" description="Condensation" evidence="2">
    <location>
        <begin position="24"/>
        <end position="374"/>
    </location>
</feature>
<dbReference type="InterPro" id="IPR001242">
    <property type="entry name" value="Condensation_dom"/>
</dbReference>
<organism evidence="3 4">
    <name type="scientific">Streptomyces parvus</name>
    <dbReference type="NCBI Taxonomy" id="66428"/>
    <lineage>
        <taxon>Bacteria</taxon>
        <taxon>Bacillati</taxon>
        <taxon>Actinomycetota</taxon>
        <taxon>Actinomycetes</taxon>
        <taxon>Kitasatosporales</taxon>
        <taxon>Streptomycetaceae</taxon>
        <taxon>Streptomyces</taxon>
    </lineage>
</organism>
<dbReference type="GO" id="GO:0009366">
    <property type="term" value="C:enterobactin synthetase complex"/>
    <property type="evidence" value="ECO:0007669"/>
    <property type="project" value="TreeGrafter"/>
</dbReference>
<evidence type="ECO:0000259" key="2">
    <source>
        <dbReference type="Pfam" id="PF00668"/>
    </source>
</evidence>
<evidence type="ECO:0000313" key="4">
    <source>
        <dbReference type="Proteomes" id="UP000469670"/>
    </source>
</evidence>
<dbReference type="GO" id="GO:0043041">
    <property type="term" value="P:amino acid activation for nonribosomal peptide biosynthetic process"/>
    <property type="evidence" value="ECO:0007669"/>
    <property type="project" value="TreeGrafter"/>
</dbReference>
<dbReference type="GO" id="GO:0009239">
    <property type="term" value="P:enterobactin biosynthetic process"/>
    <property type="evidence" value="ECO:0007669"/>
    <property type="project" value="TreeGrafter"/>
</dbReference>
<accession>A0A7K3S244</accession>
<feature type="region of interest" description="Disordered" evidence="1">
    <location>
        <begin position="221"/>
        <end position="246"/>
    </location>
</feature>
<feature type="non-terminal residue" evidence="3">
    <location>
        <position position="419"/>
    </location>
</feature>
<evidence type="ECO:0000256" key="1">
    <source>
        <dbReference type="SAM" id="MobiDB-lite"/>
    </source>
</evidence>
<name>A0A7K3S244_9ACTN</name>
<dbReference type="PANTHER" id="PTHR45527:SF1">
    <property type="entry name" value="FATTY ACID SYNTHASE"/>
    <property type="match status" value="1"/>
</dbReference>
<comment type="caution">
    <text evidence="3">The sequence shown here is derived from an EMBL/GenBank/DDBJ whole genome shotgun (WGS) entry which is preliminary data.</text>
</comment>
<proteinExistence type="predicted"/>
<dbReference type="Proteomes" id="UP000469670">
    <property type="component" value="Unassembled WGS sequence"/>
</dbReference>
<dbReference type="RefSeq" id="WP_239086424.1">
    <property type="nucleotide sequence ID" value="NZ_JAAGMP010001069.1"/>
</dbReference>
<dbReference type="EMBL" id="JAAGMP010001069">
    <property type="protein sequence ID" value="NEC21363.1"/>
    <property type="molecule type" value="Genomic_DNA"/>
</dbReference>
<dbReference type="Gene3D" id="3.30.559.30">
    <property type="entry name" value="Nonribosomal peptide synthetase, condensation domain"/>
    <property type="match status" value="1"/>
</dbReference>
<dbReference type="GO" id="GO:0005829">
    <property type="term" value="C:cytosol"/>
    <property type="evidence" value="ECO:0007669"/>
    <property type="project" value="TreeGrafter"/>
</dbReference>
<feature type="compositionally biased region" description="Basic and acidic residues" evidence="1">
    <location>
        <begin position="235"/>
        <end position="244"/>
    </location>
</feature>
<gene>
    <name evidence="3" type="ORF">G3I50_24405</name>
</gene>
<dbReference type="PANTHER" id="PTHR45527">
    <property type="entry name" value="NONRIBOSOMAL PEPTIDE SYNTHETASE"/>
    <property type="match status" value="1"/>
</dbReference>
<evidence type="ECO:0000313" key="3">
    <source>
        <dbReference type="EMBL" id="NEC21363.1"/>
    </source>
</evidence>
<dbReference type="Gene3D" id="3.30.559.10">
    <property type="entry name" value="Chloramphenicol acetyltransferase-like domain"/>
    <property type="match status" value="1"/>
</dbReference>
<dbReference type="GO" id="GO:0008610">
    <property type="term" value="P:lipid biosynthetic process"/>
    <property type="evidence" value="ECO:0007669"/>
    <property type="project" value="UniProtKB-ARBA"/>
</dbReference>
<reference evidence="3 4" key="1">
    <citation type="submission" date="2020-01" db="EMBL/GenBank/DDBJ databases">
        <title>Insect and environment-associated Actinomycetes.</title>
        <authorList>
            <person name="Currrie C."/>
            <person name="Chevrette M."/>
            <person name="Carlson C."/>
            <person name="Stubbendieck R."/>
            <person name="Wendt-Pienkowski E."/>
        </authorList>
    </citation>
    <scope>NUCLEOTIDE SEQUENCE [LARGE SCALE GENOMIC DNA]</scope>
    <source>
        <strain evidence="3 4">SID7590</strain>
    </source>
</reference>
<dbReference type="GO" id="GO:0047527">
    <property type="term" value="F:2,3-dihydroxybenzoate-serine ligase activity"/>
    <property type="evidence" value="ECO:0007669"/>
    <property type="project" value="TreeGrafter"/>
</dbReference>
<dbReference type="AlphaFoldDB" id="A0A7K3S244"/>
<dbReference type="InterPro" id="IPR023213">
    <property type="entry name" value="CAT-like_dom_sf"/>
</dbReference>
<dbReference type="Pfam" id="PF00668">
    <property type="entry name" value="Condensation"/>
    <property type="match status" value="1"/>
</dbReference>
<sequence length="419" mass="44731">MHERPNRPTSTSAAHVGGAPSPGLPLLTAQSGIYYAHQLAPLGTEFNTADCVEIDGPLDAGLFVEALRRAVGEAETLALRVSETDGVPVQRIVPAAEPVVHRLEMTEAEAEAWMREDLARPVDLTADGSLMTQALIRIGEGRHRWYQRVHHIAVDAYALSLVGQRVAELYRALVAEEPLPESRFAPLSELTEQEGSYLAGEEYAADRAFWSARMAGSSVAVPDRSPLAAPAGEAPDGRRPHRTTDLPAETLERLSSAARAAKATWAELVVAATAGHLHRLTGTEDVVLGLPLTNRRGPAALRTPAMTVNVLPLRIAVRPGDTGAELLRRVVLEIREVRRHQRYPQADLRRDLALESAETPLTGPMVNVKPFDGALDFAGITGTVRNLAAGPVEGLAVGAAPGPDGGLRLTLDADPAAYG</sequence>
<dbReference type="SUPFAM" id="SSF52777">
    <property type="entry name" value="CoA-dependent acyltransferases"/>
    <property type="match status" value="2"/>
</dbReference>
<dbReference type="GO" id="GO:0031177">
    <property type="term" value="F:phosphopantetheine binding"/>
    <property type="evidence" value="ECO:0007669"/>
    <property type="project" value="TreeGrafter"/>
</dbReference>